<reference evidence="3 4" key="1">
    <citation type="submission" date="2014-04" db="EMBL/GenBank/DDBJ databases">
        <authorList>
            <consortium name="DOE Joint Genome Institute"/>
            <person name="Kuo A."/>
            <person name="Ruytinx J."/>
            <person name="Rineau F."/>
            <person name="Colpaert J."/>
            <person name="Kohler A."/>
            <person name="Nagy L.G."/>
            <person name="Floudas D."/>
            <person name="Copeland A."/>
            <person name="Barry K.W."/>
            <person name="Cichocki N."/>
            <person name="Veneault-Fourrey C."/>
            <person name="LaButti K."/>
            <person name="Lindquist E.A."/>
            <person name="Lipzen A."/>
            <person name="Lundell T."/>
            <person name="Morin E."/>
            <person name="Murat C."/>
            <person name="Sun H."/>
            <person name="Tunlid A."/>
            <person name="Henrissat B."/>
            <person name="Grigoriev I.V."/>
            <person name="Hibbett D.S."/>
            <person name="Martin F."/>
            <person name="Nordberg H.P."/>
            <person name="Cantor M.N."/>
            <person name="Hua S.X."/>
        </authorList>
    </citation>
    <scope>NUCLEOTIDE SEQUENCE [LARGE SCALE GENOMIC DNA]</scope>
    <source>
        <strain evidence="3 4">UH-Slu-Lm8-n1</strain>
    </source>
</reference>
<accession>A0A0D0BED6</accession>
<name>A0A0D0BED6_9AGAM</name>
<gene>
    <name evidence="3" type="ORF">CY34DRAFT_72618</name>
</gene>
<feature type="region of interest" description="Disordered" evidence="1">
    <location>
        <begin position="197"/>
        <end position="216"/>
    </location>
</feature>
<sequence length="235" mass="25878">MNQTNELNISLEHHLLEVLNALPTILPDDLAVQLSAFISSPSSNTVIPYHILLKISQWSRSPTGLKALQSSSLDPRSYSMVSLLAGTRTSPEKNFPAYVATDPETERRHAANDKKAVSTVVNGVLSVAGTGFATWWASERTGLRLEWRALFATFIALVVALAEIILYMIWDSRRSTKKTERVPRILLRNKKLEEDSNKAGTVNATAASSSTDPHHSALRQRLVQPASIPHDSLVT</sequence>
<evidence type="ECO:0000256" key="2">
    <source>
        <dbReference type="SAM" id="Phobius"/>
    </source>
</evidence>
<dbReference type="HOGENOM" id="CLU_083084_0_0_1"/>
<dbReference type="Proteomes" id="UP000054485">
    <property type="component" value="Unassembled WGS sequence"/>
</dbReference>
<dbReference type="InParanoid" id="A0A0D0BED6"/>
<evidence type="ECO:0000256" key="1">
    <source>
        <dbReference type="SAM" id="MobiDB-lite"/>
    </source>
</evidence>
<evidence type="ECO:0000313" key="4">
    <source>
        <dbReference type="Proteomes" id="UP000054485"/>
    </source>
</evidence>
<protein>
    <submittedName>
        <fullName evidence="3">Uncharacterized protein</fullName>
    </submittedName>
</protein>
<dbReference type="EMBL" id="KN835140">
    <property type="protein sequence ID" value="KIK48164.1"/>
    <property type="molecule type" value="Genomic_DNA"/>
</dbReference>
<keyword evidence="2" id="KW-0472">Membrane</keyword>
<feature type="transmembrane region" description="Helical" evidence="2">
    <location>
        <begin position="116"/>
        <end position="137"/>
    </location>
</feature>
<evidence type="ECO:0000313" key="3">
    <source>
        <dbReference type="EMBL" id="KIK48164.1"/>
    </source>
</evidence>
<organism evidence="3 4">
    <name type="scientific">Suillus luteus UH-Slu-Lm8-n1</name>
    <dbReference type="NCBI Taxonomy" id="930992"/>
    <lineage>
        <taxon>Eukaryota</taxon>
        <taxon>Fungi</taxon>
        <taxon>Dikarya</taxon>
        <taxon>Basidiomycota</taxon>
        <taxon>Agaricomycotina</taxon>
        <taxon>Agaricomycetes</taxon>
        <taxon>Agaricomycetidae</taxon>
        <taxon>Boletales</taxon>
        <taxon>Suillineae</taxon>
        <taxon>Suillaceae</taxon>
        <taxon>Suillus</taxon>
    </lineage>
</organism>
<keyword evidence="2" id="KW-0812">Transmembrane</keyword>
<dbReference type="GO" id="GO:0070072">
    <property type="term" value="P:vacuolar proton-transporting V-type ATPase complex assembly"/>
    <property type="evidence" value="ECO:0007669"/>
    <property type="project" value="InterPro"/>
</dbReference>
<keyword evidence="4" id="KW-1185">Reference proteome</keyword>
<dbReference type="InterPro" id="IPR021013">
    <property type="entry name" value="ATPase_Vma12"/>
</dbReference>
<dbReference type="AlphaFoldDB" id="A0A0D0BED6"/>
<dbReference type="Pfam" id="PF11712">
    <property type="entry name" value="Vma12"/>
    <property type="match status" value="1"/>
</dbReference>
<feature type="compositionally biased region" description="Polar residues" evidence="1">
    <location>
        <begin position="198"/>
        <end position="211"/>
    </location>
</feature>
<proteinExistence type="predicted"/>
<reference evidence="4" key="2">
    <citation type="submission" date="2015-01" db="EMBL/GenBank/DDBJ databases">
        <title>Evolutionary Origins and Diversification of the Mycorrhizal Mutualists.</title>
        <authorList>
            <consortium name="DOE Joint Genome Institute"/>
            <consortium name="Mycorrhizal Genomics Consortium"/>
            <person name="Kohler A."/>
            <person name="Kuo A."/>
            <person name="Nagy L.G."/>
            <person name="Floudas D."/>
            <person name="Copeland A."/>
            <person name="Barry K.W."/>
            <person name="Cichocki N."/>
            <person name="Veneault-Fourrey C."/>
            <person name="LaButti K."/>
            <person name="Lindquist E.A."/>
            <person name="Lipzen A."/>
            <person name="Lundell T."/>
            <person name="Morin E."/>
            <person name="Murat C."/>
            <person name="Riley R."/>
            <person name="Ohm R."/>
            <person name="Sun H."/>
            <person name="Tunlid A."/>
            <person name="Henrissat B."/>
            <person name="Grigoriev I.V."/>
            <person name="Hibbett D.S."/>
            <person name="Martin F."/>
        </authorList>
    </citation>
    <scope>NUCLEOTIDE SEQUENCE [LARGE SCALE GENOMIC DNA]</scope>
    <source>
        <strain evidence="4">UH-Slu-Lm8-n1</strain>
    </source>
</reference>
<keyword evidence="2" id="KW-1133">Transmembrane helix</keyword>
<feature type="transmembrane region" description="Helical" evidence="2">
    <location>
        <begin position="149"/>
        <end position="170"/>
    </location>
</feature>
<dbReference type="OrthoDB" id="3193718at2759"/>